<sequence length="322" mass="33701">MTDPVPVGVALGSQVHPGRLVELGRRCEELGFSEIWLTEDYFYTSAVAGAAGILGVTEHVPVGFGILSGLVRHPAVLAMEIATLAHMHPGRVLPGIGLGLPMWLEQMRLRPRSQLGALREVFGVLRGLLAGEHVTSDGLFGLVDVQLEYPAPEVPLLCGVIGPKMLAMAGEVADGVVGSVMAGETYLRVAAERIAAGGPTPLGFRALVLFACDRDGARARASARESFAFFLTTIAPSHLVEVHEDRDAIRALAAQGADAMAAGMDPSWMEDLAVVGTPDECAAKIAGQLQAGATTVSLFPASPPDADEQFALAGREVLPQLA</sequence>
<proteinExistence type="predicted"/>
<keyword evidence="4" id="KW-1185">Reference proteome</keyword>
<dbReference type="CDD" id="cd01097">
    <property type="entry name" value="Tetrahydromethanopterin_reductase"/>
    <property type="match status" value="1"/>
</dbReference>
<dbReference type="Proteomes" id="UP000321805">
    <property type="component" value="Chromosome"/>
</dbReference>
<dbReference type="OrthoDB" id="675245at2"/>
<dbReference type="KEGG" id="bsol:FSW04_23130"/>
<evidence type="ECO:0000259" key="2">
    <source>
        <dbReference type="Pfam" id="PF00296"/>
    </source>
</evidence>
<dbReference type="Pfam" id="PF00296">
    <property type="entry name" value="Bac_luciferase"/>
    <property type="match status" value="1"/>
</dbReference>
<dbReference type="RefSeq" id="WP_146922550.1">
    <property type="nucleotide sequence ID" value="NZ_CP042430.1"/>
</dbReference>
<dbReference type="PANTHER" id="PTHR43244">
    <property type="match status" value="1"/>
</dbReference>
<name>A0A5B8UAW9_9ACTN</name>
<dbReference type="SUPFAM" id="SSF51679">
    <property type="entry name" value="Bacterial luciferase-like"/>
    <property type="match status" value="1"/>
</dbReference>
<evidence type="ECO:0000256" key="1">
    <source>
        <dbReference type="ARBA" id="ARBA00023002"/>
    </source>
</evidence>
<reference evidence="3 4" key="1">
    <citation type="journal article" date="2018" name="J. Microbiol.">
        <title>Baekduia soli gen. nov., sp. nov., a novel bacterium isolated from the soil of Baekdu Mountain and proposal of a novel family name, Baekduiaceae fam. nov.</title>
        <authorList>
            <person name="An D.S."/>
            <person name="Siddiqi M.Z."/>
            <person name="Kim K.H."/>
            <person name="Yu H.S."/>
            <person name="Im W.T."/>
        </authorList>
    </citation>
    <scope>NUCLEOTIDE SEQUENCE [LARGE SCALE GENOMIC DNA]</scope>
    <source>
        <strain evidence="3 4">BR7-21</strain>
    </source>
</reference>
<dbReference type="InterPro" id="IPR036661">
    <property type="entry name" value="Luciferase-like_sf"/>
</dbReference>
<dbReference type="EMBL" id="CP042430">
    <property type="protein sequence ID" value="QEC50185.1"/>
    <property type="molecule type" value="Genomic_DNA"/>
</dbReference>
<dbReference type="InterPro" id="IPR050564">
    <property type="entry name" value="F420-G6PD/mer"/>
</dbReference>
<evidence type="ECO:0000313" key="3">
    <source>
        <dbReference type="EMBL" id="QEC50185.1"/>
    </source>
</evidence>
<dbReference type="Gene3D" id="3.20.20.30">
    <property type="entry name" value="Luciferase-like domain"/>
    <property type="match status" value="1"/>
</dbReference>
<evidence type="ECO:0000313" key="4">
    <source>
        <dbReference type="Proteomes" id="UP000321805"/>
    </source>
</evidence>
<dbReference type="PANTHER" id="PTHR43244:SF1">
    <property type="entry name" value="5,10-METHYLENETETRAHYDROMETHANOPTERIN REDUCTASE"/>
    <property type="match status" value="1"/>
</dbReference>
<organism evidence="3 4">
    <name type="scientific">Baekduia soli</name>
    <dbReference type="NCBI Taxonomy" id="496014"/>
    <lineage>
        <taxon>Bacteria</taxon>
        <taxon>Bacillati</taxon>
        <taxon>Actinomycetota</taxon>
        <taxon>Thermoleophilia</taxon>
        <taxon>Solirubrobacterales</taxon>
        <taxon>Baekduiaceae</taxon>
        <taxon>Baekduia</taxon>
    </lineage>
</organism>
<dbReference type="InterPro" id="IPR011251">
    <property type="entry name" value="Luciferase-like_dom"/>
</dbReference>
<dbReference type="AlphaFoldDB" id="A0A5B8UAW9"/>
<dbReference type="GO" id="GO:0016705">
    <property type="term" value="F:oxidoreductase activity, acting on paired donors, with incorporation or reduction of molecular oxygen"/>
    <property type="evidence" value="ECO:0007669"/>
    <property type="project" value="InterPro"/>
</dbReference>
<protein>
    <submittedName>
        <fullName evidence="3">LLM class flavin-dependent oxidoreductase</fullName>
    </submittedName>
</protein>
<feature type="domain" description="Luciferase-like" evidence="2">
    <location>
        <begin position="7"/>
        <end position="294"/>
    </location>
</feature>
<accession>A0A5B8UAW9</accession>
<gene>
    <name evidence="3" type="ORF">FSW04_23130</name>
</gene>
<keyword evidence="1" id="KW-0560">Oxidoreductase</keyword>